<feature type="binding site" evidence="7">
    <location>
        <begin position="81"/>
        <end position="83"/>
    </location>
    <ligand>
        <name>5-amino-6-(D-ribitylamino)uracil</name>
        <dbReference type="ChEBI" id="CHEBI:15934"/>
    </ligand>
</feature>
<dbReference type="EC" id="2.5.1.78" evidence="3 7"/>
<keyword evidence="4 7" id="KW-0686">Riboflavin biosynthesis</keyword>
<dbReference type="CDD" id="cd09209">
    <property type="entry name" value="Lumazine_synthase-I"/>
    <property type="match status" value="1"/>
</dbReference>
<name>A0ABT0J2G4_9MICO</name>
<evidence type="ECO:0000256" key="2">
    <source>
        <dbReference type="ARBA" id="ARBA00007424"/>
    </source>
</evidence>
<evidence type="ECO:0000256" key="1">
    <source>
        <dbReference type="ARBA" id="ARBA00004917"/>
    </source>
</evidence>
<dbReference type="PANTHER" id="PTHR21058:SF0">
    <property type="entry name" value="6,7-DIMETHYL-8-RIBITYLLUMAZINE SYNTHASE"/>
    <property type="match status" value="1"/>
</dbReference>
<feature type="binding site" evidence="7">
    <location>
        <begin position="86"/>
        <end position="87"/>
    </location>
    <ligand>
        <name>(2S)-2-hydroxy-3-oxobutyl phosphate</name>
        <dbReference type="ChEBI" id="CHEBI:58830"/>
    </ligand>
</feature>
<accession>A0ABT0J2G4</accession>
<dbReference type="Gene3D" id="3.40.50.960">
    <property type="entry name" value="Lumazine/riboflavin synthase"/>
    <property type="match status" value="1"/>
</dbReference>
<comment type="pathway">
    <text evidence="1 7">Cofactor biosynthesis; riboflavin biosynthesis; riboflavin from 2-hydroxy-3-oxobutyl phosphate and 5-amino-6-(D-ribitylamino)uracil: step 1/2.</text>
</comment>
<organism evidence="8 9">
    <name type="scientific">Isoptericola peretonis</name>
    <dbReference type="NCBI Taxonomy" id="2918523"/>
    <lineage>
        <taxon>Bacteria</taxon>
        <taxon>Bacillati</taxon>
        <taxon>Actinomycetota</taxon>
        <taxon>Actinomycetes</taxon>
        <taxon>Micrococcales</taxon>
        <taxon>Promicromonosporaceae</taxon>
        <taxon>Isoptericola</taxon>
    </lineage>
</organism>
<evidence type="ECO:0000256" key="6">
    <source>
        <dbReference type="ARBA" id="ARBA00048785"/>
    </source>
</evidence>
<dbReference type="EMBL" id="JALQCY010000002">
    <property type="protein sequence ID" value="MCK9793677.1"/>
    <property type="molecule type" value="Genomic_DNA"/>
</dbReference>
<dbReference type="Proteomes" id="UP001651050">
    <property type="component" value="Unassembled WGS sequence"/>
</dbReference>
<evidence type="ECO:0000256" key="4">
    <source>
        <dbReference type="ARBA" id="ARBA00022619"/>
    </source>
</evidence>
<dbReference type="NCBIfam" id="TIGR00114">
    <property type="entry name" value="lumazine-synth"/>
    <property type="match status" value="1"/>
</dbReference>
<dbReference type="RefSeq" id="WP_416343515.1">
    <property type="nucleotide sequence ID" value="NZ_JALQCY010000002.1"/>
</dbReference>
<protein>
    <recommendedName>
        <fullName evidence="3 7">6,7-dimethyl-8-ribityllumazine synthase</fullName>
        <shortName evidence="7">DMRL synthase</shortName>
        <shortName evidence="7">LS</shortName>
        <shortName evidence="7">Lumazine synthase</shortName>
        <ecNumber evidence="3 7">2.5.1.78</ecNumber>
    </recommendedName>
</protein>
<dbReference type="InterPro" id="IPR034964">
    <property type="entry name" value="LS"/>
</dbReference>
<evidence type="ECO:0000313" key="9">
    <source>
        <dbReference type="Proteomes" id="UP001651050"/>
    </source>
</evidence>
<evidence type="ECO:0000256" key="5">
    <source>
        <dbReference type="ARBA" id="ARBA00022679"/>
    </source>
</evidence>
<comment type="caution">
    <text evidence="8">The sequence shown here is derived from an EMBL/GenBank/DDBJ whole genome shotgun (WGS) entry which is preliminary data.</text>
</comment>
<comment type="catalytic activity">
    <reaction evidence="6 7">
        <text>(2S)-2-hydroxy-3-oxobutyl phosphate + 5-amino-6-(D-ribitylamino)uracil = 6,7-dimethyl-8-(1-D-ribityl)lumazine + phosphate + 2 H2O + H(+)</text>
        <dbReference type="Rhea" id="RHEA:26152"/>
        <dbReference type="ChEBI" id="CHEBI:15377"/>
        <dbReference type="ChEBI" id="CHEBI:15378"/>
        <dbReference type="ChEBI" id="CHEBI:15934"/>
        <dbReference type="ChEBI" id="CHEBI:43474"/>
        <dbReference type="ChEBI" id="CHEBI:58201"/>
        <dbReference type="ChEBI" id="CHEBI:58830"/>
        <dbReference type="EC" id="2.5.1.78"/>
    </reaction>
</comment>
<feature type="active site" description="Proton donor" evidence="7">
    <location>
        <position position="89"/>
    </location>
</feature>
<comment type="function">
    <text evidence="7">Catalyzes the formation of 6,7-dimethyl-8-ribityllumazine by condensation of 5-amino-6-(D-ribitylamino)uracil with 3,4-dihydroxy-2-butanone 4-phosphate. This is the penultimate step in the biosynthesis of riboflavin.</text>
</comment>
<reference evidence="8 9" key="1">
    <citation type="submission" date="2022-02" db="EMBL/GenBank/DDBJ databases">
        <title>The car tank lid bacteriome: a reservoir of bacteria with potential in bioremediation of fuel.</title>
        <authorList>
            <person name="Vidal-Verdu A."/>
            <person name="Gomez-Martinez D."/>
            <person name="Latorre-Perez A."/>
            <person name="Pereto J."/>
            <person name="Porcar M."/>
        </authorList>
    </citation>
    <scope>NUCLEOTIDE SEQUENCE [LARGE SCALE GENOMIC DNA]</scope>
    <source>
        <strain evidence="8 9">4D.3</strain>
    </source>
</reference>
<dbReference type="InterPro" id="IPR002180">
    <property type="entry name" value="LS/RS"/>
</dbReference>
<feature type="binding site" evidence="7">
    <location>
        <position position="114"/>
    </location>
    <ligand>
        <name>5-amino-6-(D-ribitylamino)uracil</name>
        <dbReference type="ChEBI" id="CHEBI:15934"/>
    </ligand>
</feature>
<feature type="binding site" evidence="7">
    <location>
        <position position="128"/>
    </location>
    <ligand>
        <name>(2S)-2-hydroxy-3-oxobutyl phosphate</name>
        <dbReference type="ChEBI" id="CHEBI:58830"/>
    </ligand>
</feature>
<dbReference type="SUPFAM" id="SSF52121">
    <property type="entry name" value="Lumazine synthase"/>
    <property type="match status" value="1"/>
</dbReference>
<dbReference type="HAMAP" id="MF_00178">
    <property type="entry name" value="Lumazine_synth"/>
    <property type="match status" value="1"/>
</dbReference>
<evidence type="ECO:0000256" key="3">
    <source>
        <dbReference type="ARBA" id="ARBA00012664"/>
    </source>
</evidence>
<evidence type="ECO:0000313" key="8">
    <source>
        <dbReference type="EMBL" id="MCK9793677.1"/>
    </source>
</evidence>
<dbReference type="GO" id="GO:0000906">
    <property type="term" value="F:6,7-dimethyl-8-ribityllumazine synthase activity"/>
    <property type="evidence" value="ECO:0007669"/>
    <property type="project" value="UniProtKB-EC"/>
</dbReference>
<comment type="similarity">
    <text evidence="2 7">Belongs to the DMRL synthase family.</text>
</comment>
<feature type="binding site" evidence="7">
    <location>
        <position position="26"/>
    </location>
    <ligand>
        <name>5-amino-6-(D-ribitylamino)uracil</name>
        <dbReference type="ChEBI" id="CHEBI:15934"/>
    </ligand>
</feature>
<keyword evidence="9" id="KW-1185">Reference proteome</keyword>
<dbReference type="PANTHER" id="PTHR21058">
    <property type="entry name" value="6,7-DIMETHYL-8-RIBITYLLUMAZINE SYNTHASE DMRL SYNTHASE LUMAZINE SYNTHASE"/>
    <property type="match status" value="1"/>
</dbReference>
<gene>
    <name evidence="7 8" type="primary">ribH</name>
    <name evidence="8" type="ORF">M1843_07970</name>
</gene>
<proteinExistence type="inferred from homology"/>
<sequence length="175" mass="17512">MSGAGAPAAAPVDCSDLRVAVVAASWHERVMDGLLAGAMRACADHGVVAPRVVRVPGSFELPVAAQALAAAGYDAVVALGVVIRGGTPHFDYVCSAATDGLNRVALDHTVPVGFGLLTCDDEQQALDRAGLDGSREDKGYEAAAAALATAKVLAGVRETPSAATHVDAGAVPDLG</sequence>
<feature type="binding site" evidence="7">
    <location>
        <begin position="58"/>
        <end position="60"/>
    </location>
    <ligand>
        <name>5-amino-6-(D-ribitylamino)uracil</name>
        <dbReference type="ChEBI" id="CHEBI:15934"/>
    </ligand>
</feature>
<keyword evidence="5 7" id="KW-0808">Transferase</keyword>
<evidence type="ECO:0000256" key="7">
    <source>
        <dbReference type="HAMAP-Rule" id="MF_00178"/>
    </source>
</evidence>
<dbReference type="InterPro" id="IPR036467">
    <property type="entry name" value="LS/RS_sf"/>
</dbReference>
<dbReference type="Pfam" id="PF00885">
    <property type="entry name" value="DMRL_synthase"/>
    <property type="match status" value="1"/>
</dbReference>